<proteinExistence type="predicted"/>
<dbReference type="AlphaFoldDB" id="A0A386WRR9"/>
<dbReference type="KEGG" id="mtua:CSH63_27480"/>
<reference evidence="1 2" key="1">
    <citation type="submission" date="2017-10" db="EMBL/GenBank/DDBJ databases">
        <title>Integration of genomic and chemical information greatly accelerates assignment of the full stereostructure of myelolactone, a potent inhibitor of myeloma from a marine-derived Micromonospora.</title>
        <authorList>
            <person name="Kim M.C."/>
            <person name="Machado H."/>
            <person name="Jensen P.R."/>
            <person name="Fenical W."/>
        </authorList>
    </citation>
    <scope>NUCLEOTIDE SEQUENCE [LARGE SCALE GENOMIC DNA]</scope>
    <source>
        <strain evidence="1 2">CNY-010</strain>
    </source>
</reference>
<organism evidence="1 2">
    <name type="scientific">Micromonospora tulbaghiae</name>
    <dbReference type="NCBI Taxonomy" id="479978"/>
    <lineage>
        <taxon>Bacteria</taxon>
        <taxon>Bacillati</taxon>
        <taxon>Actinomycetota</taxon>
        <taxon>Actinomycetes</taxon>
        <taxon>Micromonosporales</taxon>
        <taxon>Micromonosporaceae</taxon>
        <taxon>Micromonospora</taxon>
    </lineage>
</organism>
<name>A0A386WRR9_9ACTN</name>
<dbReference type="EMBL" id="CP024087">
    <property type="protein sequence ID" value="AYF31115.1"/>
    <property type="molecule type" value="Genomic_DNA"/>
</dbReference>
<dbReference type="Proteomes" id="UP000267804">
    <property type="component" value="Chromosome"/>
</dbReference>
<accession>A0A386WRR9</accession>
<evidence type="ECO:0000313" key="1">
    <source>
        <dbReference type="EMBL" id="AYF31115.1"/>
    </source>
</evidence>
<protein>
    <submittedName>
        <fullName evidence="1">Uncharacterized protein</fullName>
    </submittedName>
</protein>
<dbReference type="RefSeq" id="WP_120572723.1">
    <property type="nucleotide sequence ID" value="NZ_CP024087.1"/>
</dbReference>
<gene>
    <name evidence="1" type="ORF">CSH63_27480</name>
</gene>
<evidence type="ECO:0000313" key="2">
    <source>
        <dbReference type="Proteomes" id="UP000267804"/>
    </source>
</evidence>
<sequence length="247" mass="25880">MIPSDQIPPGQDFLMRRLADLERQVRELAAGRRLEAATIGAGGLTVQGGGEVVIRDTDGRRIIRLGKVPFPDGSIKPGMVAYRTTADGGTAAMSLFDGIFAAWDRKGNIVMSTDEASGQGAGRPYLPAAHFGISFNSELFGQIPGTTSGAFVGLLETRTPATHPRLRLLAYVGGTDGPTAAEGRMLVGGTVVATSGGDGWINAIVAVPGWGTTVGYLEEIEIRLEVRRTAGTGRAIGQVYACYGMQS</sequence>